<gene>
    <name evidence="3" type="ORF">GCM10020221_13240</name>
</gene>
<feature type="signal peptide" evidence="2">
    <location>
        <begin position="1"/>
        <end position="32"/>
    </location>
</feature>
<dbReference type="EMBL" id="BAAAXZ010000048">
    <property type="protein sequence ID" value="GAA2918321.1"/>
    <property type="molecule type" value="Genomic_DNA"/>
</dbReference>
<dbReference type="Proteomes" id="UP001501102">
    <property type="component" value="Unassembled WGS sequence"/>
</dbReference>
<reference evidence="3 4" key="1">
    <citation type="journal article" date="2019" name="Int. J. Syst. Evol. Microbiol.">
        <title>The Global Catalogue of Microorganisms (GCM) 10K type strain sequencing project: providing services to taxonomists for standard genome sequencing and annotation.</title>
        <authorList>
            <consortium name="The Broad Institute Genomics Platform"/>
            <consortium name="The Broad Institute Genome Sequencing Center for Infectious Disease"/>
            <person name="Wu L."/>
            <person name="Ma J."/>
        </authorList>
    </citation>
    <scope>NUCLEOTIDE SEQUENCE [LARGE SCALE GENOMIC DNA]</scope>
    <source>
        <strain evidence="3 4">JCM 4087</strain>
    </source>
</reference>
<evidence type="ECO:0000313" key="3">
    <source>
        <dbReference type="EMBL" id="GAA2918321.1"/>
    </source>
</evidence>
<feature type="compositionally biased region" description="Polar residues" evidence="1">
    <location>
        <begin position="47"/>
        <end position="59"/>
    </location>
</feature>
<feature type="compositionally biased region" description="Basic and acidic residues" evidence="1">
    <location>
        <begin position="60"/>
        <end position="70"/>
    </location>
</feature>
<evidence type="ECO:0000256" key="2">
    <source>
        <dbReference type="SAM" id="SignalP"/>
    </source>
</evidence>
<proteinExistence type="predicted"/>
<dbReference type="InterPro" id="IPR006311">
    <property type="entry name" value="TAT_signal"/>
</dbReference>
<comment type="caution">
    <text evidence="3">The sequence shown here is derived from an EMBL/GenBank/DDBJ whole genome shotgun (WGS) entry which is preliminary data.</text>
</comment>
<name>A0ABN3WLF4_STRTU</name>
<sequence length="70" mass="6868">MSRHTTARARTALAALALTGAAVALSALPAAADNHSGSVLSVARVTSVPSGDATSTTNGADDHHVGSMEL</sequence>
<organism evidence="3 4">
    <name type="scientific">Streptomyces thioluteus</name>
    <dbReference type="NCBI Taxonomy" id="66431"/>
    <lineage>
        <taxon>Bacteria</taxon>
        <taxon>Bacillati</taxon>
        <taxon>Actinomycetota</taxon>
        <taxon>Actinomycetes</taxon>
        <taxon>Kitasatosporales</taxon>
        <taxon>Streptomycetaceae</taxon>
        <taxon>Streptomyces</taxon>
    </lineage>
</organism>
<dbReference type="RefSeq" id="WP_344961450.1">
    <property type="nucleotide sequence ID" value="NZ_BAAAXZ010000048.1"/>
</dbReference>
<evidence type="ECO:0000256" key="1">
    <source>
        <dbReference type="SAM" id="MobiDB-lite"/>
    </source>
</evidence>
<keyword evidence="4" id="KW-1185">Reference proteome</keyword>
<feature type="region of interest" description="Disordered" evidence="1">
    <location>
        <begin position="46"/>
        <end position="70"/>
    </location>
</feature>
<feature type="chain" id="PRO_5047002382" evidence="2">
    <location>
        <begin position="33"/>
        <end position="70"/>
    </location>
</feature>
<keyword evidence="2" id="KW-0732">Signal</keyword>
<protein>
    <submittedName>
        <fullName evidence="3">Uncharacterized protein</fullName>
    </submittedName>
</protein>
<dbReference type="PROSITE" id="PS51318">
    <property type="entry name" value="TAT"/>
    <property type="match status" value="1"/>
</dbReference>
<evidence type="ECO:0000313" key="4">
    <source>
        <dbReference type="Proteomes" id="UP001501102"/>
    </source>
</evidence>
<accession>A0ABN3WLF4</accession>